<reference evidence="2" key="1">
    <citation type="submission" date="2016-03" db="EMBL/GenBank/DDBJ databases">
        <authorList>
            <person name="Guldener U."/>
        </authorList>
    </citation>
    <scope>NUCLEOTIDE SEQUENCE [LARGE SCALE GENOMIC DNA]</scope>
</reference>
<accession>A0A1E1MIH4</accession>
<keyword evidence="2" id="KW-1185">Reference proteome</keyword>
<sequence>MKITPKTLKVPEQKTSYVLHLAFDSLGRAALLKFRLRNENSRTAIMDIGSSFQSRAARPEGTISFLKRLIIPSPNAS</sequence>
<proteinExistence type="predicted"/>
<dbReference type="AlphaFoldDB" id="A0A1E1MIH4"/>
<dbReference type="Proteomes" id="UP000177625">
    <property type="component" value="Unassembled WGS sequence"/>
</dbReference>
<name>A0A1E1MIH4_RHYSE</name>
<evidence type="ECO:0000313" key="2">
    <source>
        <dbReference type="Proteomes" id="UP000177625"/>
    </source>
</evidence>
<evidence type="ECO:0000313" key="1">
    <source>
        <dbReference type="EMBL" id="CZT48886.1"/>
    </source>
</evidence>
<dbReference type="EMBL" id="FJVC01000355">
    <property type="protein sequence ID" value="CZT48886.1"/>
    <property type="molecule type" value="Genomic_DNA"/>
</dbReference>
<protein>
    <submittedName>
        <fullName evidence="1">Uncharacterized protein</fullName>
    </submittedName>
</protein>
<organism evidence="1 2">
    <name type="scientific">Rhynchosporium secalis</name>
    <name type="common">Barley scald fungus</name>
    <dbReference type="NCBI Taxonomy" id="38038"/>
    <lineage>
        <taxon>Eukaryota</taxon>
        <taxon>Fungi</taxon>
        <taxon>Dikarya</taxon>
        <taxon>Ascomycota</taxon>
        <taxon>Pezizomycotina</taxon>
        <taxon>Leotiomycetes</taxon>
        <taxon>Helotiales</taxon>
        <taxon>Ploettnerulaceae</taxon>
        <taxon>Rhynchosporium</taxon>
    </lineage>
</organism>
<gene>
    <name evidence="1" type="ORF">RSE6_09654</name>
</gene>